<dbReference type="HOGENOM" id="CLU_1376463_0_0_0"/>
<sequence length="207" mass="22289">MAQAQKFEKPMKKLGMFWWAFAARGGGAILFSGILFYSGSLFGSIFFDPIMFVFLGLILGFYILSNGILLGVASGYAAEHQVGIWRLLLAECIFDTALGTYVGLTLLLSSESLAWLSGLHALGTGCFLVVLGWKLRASKTYAGLLGVAGLVAVGAGLAFVTHRDASTRSATHWLGGFELFYGAVIFVFAEGLHRHHTPILRGESAQF</sequence>
<dbReference type="KEGG" id="gma:AciX8_2805"/>
<gene>
    <name evidence="2" type="ordered locus">AciX8_2805</name>
</gene>
<dbReference type="Proteomes" id="UP000007113">
    <property type="component" value="Chromosome"/>
</dbReference>
<evidence type="ECO:0000313" key="3">
    <source>
        <dbReference type="Proteomes" id="UP000007113"/>
    </source>
</evidence>
<feature type="transmembrane region" description="Helical" evidence="1">
    <location>
        <begin position="50"/>
        <end position="72"/>
    </location>
</feature>
<dbReference type="AlphaFoldDB" id="G8NP08"/>
<feature type="transmembrane region" description="Helical" evidence="1">
    <location>
        <begin position="172"/>
        <end position="192"/>
    </location>
</feature>
<keyword evidence="3" id="KW-1185">Reference proteome</keyword>
<dbReference type="STRING" id="682795.AciX8_2805"/>
<keyword evidence="1" id="KW-1133">Transmembrane helix</keyword>
<proteinExistence type="predicted"/>
<dbReference type="EMBL" id="CP003130">
    <property type="protein sequence ID" value="AEU37112.1"/>
    <property type="molecule type" value="Genomic_DNA"/>
</dbReference>
<evidence type="ECO:0000313" key="2">
    <source>
        <dbReference type="EMBL" id="AEU37112.1"/>
    </source>
</evidence>
<name>G8NP08_GRAMM</name>
<keyword evidence="1" id="KW-0472">Membrane</keyword>
<reference evidence="2 3" key="1">
    <citation type="submission" date="2011-11" db="EMBL/GenBank/DDBJ databases">
        <title>Complete sequence of Granulicella mallensis MP5ACTX8.</title>
        <authorList>
            <consortium name="US DOE Joint Genome Institute"/>
            <person name="Lucas S."/>
            <person name="Copeland A."/>
            <person name="Lapidus A."/>
            <person name="Cheng J.-F."/>
            <person name="Goodwin L."/>
            <person name="Pitluck S."/>
            <person name="Peters L."/>
            <person name="Lu M."/>
            <person name="Detter J.C."/>
            <person name="Han C."/>
            <person name="Tapia R."/>
            <person name="Land M."/>
            <person name="Hauser L."/>
            <person name="Kyrpides N."/>
            <person name="Ivanova N."/>
            <person name="Mikhailova N."/>
            <person name="Pagani I."/>
            <person name="Rawat S."/>
            <person name="Mannisto M."/>
            <person name="Haggblom M."/>
            <person name="Woyke T."/>
        </authorList>
    </citation>
    <scope>NUCLEOTIDE SEQUENCE [LARGE SCALE GENOMIC DNA]</scope>
    <source>
        <strain evidence="3">ATCC BAA-1857 / DSM 23137 / MP5ACTX8</strain>
    </source>
</reference>
<keyword evidence="1" id="KW-0812">Transmembrane</keyword>
<feature type="transmembrane region" description="Helical" evidence="1">
    <location>
        <begin position="140"/>
        <end position="160"/>
    </location>
</feature>
<accession>G8NP08</accession>
<evidence type="ECO:0000256" key="1">
    <source>
        <dbReference type="SAM" id="Phobius"/>
    </source>
</evidence>
<feature type="transmembrane region" description="Helical" evidence="1">
    <location>
        <begin position="16"/>
        <end position="38"/>
    </location>
</feature>
<feature type="transmembrane region" description="Helical" evidence="1">
    <location>
        <begin position="113"/>
        <end position="133"/>
    </location>
</feature>
<protein>
    <submittedName>
        <fullName evidence="2">Uncharacterized protein</fullName>
    </submittedName>
</protein>
<feature type="transmembrane region" description="Helical" evidence="1">
    <location>
        <begin position="84"/>
        <end position="107"/>
    </location>
</feature>
<organism evidence="2 3">
    <name type="scientific">Granulicella mallensis (strain ATCC BAA-1857 / DSM 23137 / MP5ACTX8)</name>
    <dbReference type="NCBI Taxonomy" id="682795"/>
    <lineage>
        <taxon>Bacteria</taxon>
        <taxon>Pseudomonadati</taxon>
        <taxon>Acidobacteriota</taxon>
        <taxon>Terriglobia</taxon>
        <taxon>Terriglobales</taxon>
        <taxon>Acidobacteriaceae</taxon>
        <taxon>Granulicella</taxon>
    </lineage>
</organism>